<feature type="compositionally biased region" description="Basic residues" evidence="1">
    <location>
        <begin position="160"/>
        <end position="172"/>
    </location>
</feature>
<sequence>GLPRRRPPGPRADPRAEAQELLHAPRRDDRRDVPHRRHLGGRGDEQVHGGGLRREADRGEHLRRAAHREHPDGERHERDVARVAAAPAHLRDRRPDHPRRPPRRHAHGDPERGLHLRHVAVRPPPPGAGGGHRRRVLQHQALHPHERARVQPPGGAGRHEGRRHRDRGRRALLPRPRPAGPRAEDRGAPVHGGGGHREAGQRVRLLPRPAGDRPLPLAAQPRHQPARRRRRPHRAGRDARPARRAHGGGARDDARAAAALPVAARQLPVRDVRLGPLVLRRHQGEDGGLRHRAPRDRPPRRRDGHHEHHARGRRGAHARDRGAQGARRAPPRHHAPVPRRGGHALGGRRGARDRARDRRREAALPGLPLPSGPRRALVDRRGAAARRGRRGAVRRLPREPGRPARPDRRPPPGV</sequence>
<feature type="compositionally biased region" description="Basic and acidic residues" evidence="1">
    <location>
        <begin position="12"/>
        <end position="32"/>
    </location>
</feature>
<feature type="region of interest" description="Disordered" evidence="1">
    <location>
        <begin position="1"/>
        <end position="414"/>
    </location>
</feature>
<organism evidence="2">
    <name type="scientific">uncultured Gemmatimonadaceae bacterium</name>
    <dbReference type="NCBI Taxonomy" id="246130"/>
    <lineage>
        <taxon>Bacteria</taxon>
        <taxon>Pseudomonadati</taxon>
        <taxon>Gemmatimonadota</taxon>
        <taxon>Gemmatimonadia</taxon>
        <taxon>Gemmatimonadales</taxon>
        <taxon>Gemmatimonadaceae</taxon>
        <taxon>environmental samples</taxon>
    </lineage>
</organism>
<gene>
    <name evidence="2" type="ORF">AVDCRST_MAG11-2613</name>
</gene>
<dbReference type="EMBL" id="CADCTU010000579">
    <property type="protein sequence ID" value="CAA9334019.1"/>
    <property type="molecule type" value="Genomic_DNA"/>
</dbReference>
<feature type="compositionally biased region" description="Basic residues" evidence="1">
    <location>
        <begin position="224"/>
        <end position="234"/>
    </location>
</feature>
<feature type="non-terminal residue" evidence="2">
    <location>
        <position position="414"/>
    </location>
</feature>
<feature type="compositionally biased region" description="Basic and acidic residues" evidence="1">
    <location>
        <begin position="350"/>
        <end position="362"/>
    </location>
</feature>
<feature type="compositionally biased region" description="Basic and acidic residues" evidence="1">
    <location>
        <begin position="41"/>
        <end position="81"/>
    </location>
</feature>
<accession>A0A6J4LHP6</accession>
<feature type="compositionally biased region" description="Basic and acidic residues" evidence="1">
    <location>
        <begin position="89"/>
        <end position="99"/>
    </location>
</feature>
<reference evidence="2" key="1">
    <citation type="submission" date="2020-02" db="EMBL/GenBank/DDBJ databases">
        <authorList>
            <person name="Meier V. D."/>
        </authorList>
    </citation>
    <scope>NUCLEOTIDE SEQUENCE</scope>
    <source>
        <strain evidence="2">AVDCRST_MAG11</strain>
    </source>
</reference>
<feature type="compositionally biased region" description="Low complexity" evidence="1">
    <location>
        <begin position="256"/>
        <end position="267"/>
    </location>
</feature>
<feature type="compositionally biased region" description="Basic and acidic residues" evidence="1">
    <location>
        <begin position="396"/>
        <end position="414"/>
    </location>
</feature>
<feature type="compositionally biased region" description="Low complexity" evidence="1">
    <location>
        <begin position="214"/>
        <end position="223"/>
    </location>
</feature>
<evidence type="ECO:0000313" key="2">
    <source>
        <dbReference type="EMBL" id="CAA9334019.1"/>
    </source>
</evidence>
<feature type="compositionally biased region" description="Basic residues" evidence="1">
    <location>
        <begin position="329"/>
        <end position="342"/>
    </location>
</feature>
<proteinExistence type="predicted"/>
<feature type="compositionally biased region" description="Basic residues" evidence="1">
    <location>
        <begin position="383"/>
        <end position="395"/>
    </location>
</feature>
<dbReference type="AlphaFoldDB" id="A0A6J4LHP6"/>
<name>A0A6J4LHP6_9BACT</name>
<evidence type="ECO:0000256" key="1">
    <source>
        <dbReference type="SAM" id="MobiDB-lite"/>
    </source>
</evidence>
<protein>
    <submittedName>
        <fullName evidence="2">ABC-type antimicrobial peptide transport system, permease component</fullName>
    </submittedName>
</protein>
<feature type="non-terminal residue" evidence="2">
    <location>
        <position position="1"/>
    </location>
</feature>
<feature type="compositionally biased region" description="Basic residues" evidence="1">
    <location>
        <begin position="290"/>
        <end position="316"/>
    </location>
</feature>